<dbReference type="GO" id="GO:0046983">
    <property type="term" value="F:protein dimerization activity"/>
    <property type="evidence" value="ECO:0007669"/>
    <property type="project" value="InterPro"/>
</dbReference>
<dbReference type="Pfam" id="PF05699">
    <property type="entry name" value="Dimer_Tnp_hAT"/>
    <property type="match status" value="1"/>
</dbReference>
<dbReference type="InterPro" id="IPR025398">
    <property type="entry name" value="DUF4371"/>
</dbReference>
<accession>A0A6P5TJR7</accession>
<gene>
    <name evidence="5" type="primary">LOC110767929</name>
</gene>
<protein>
    <submittedName>
        <fullName evidence="5">Zinc finger MYM-type protein 1-like</fullName>
    </submittedName>
</protein>
<dbReference type="KEGG" id="pavi:110767929"/>
<dbReference type="InterPro" id="IPR055298">
    <property type="entry name" value="AtLOH3-like"/>
</dbReference>
<dbReference type="RefSeq" id="XP_021827286.1">
    <property type="nucleotide sequence ID" value="XM_021971594.1"/>
</dbReference>
<keyword evidence="4" id="KW-1185">Reference proteome</keyword>
<dbReference type="AlphaFoldDB" id="A0A6P5TJR7"/>
<dbReference type="Gramene" id="Pav_sc0001416.1_g190.1.br:mrna">
    <property type="protein sequence ID" value="Pav_sc0001416.1_g190.1.br:CDS:1"/>
    <property type="gene ID" value="Pav_sc0001416.1_g190.1.br"/>
</dbReference>
<evidence type="ECO:0000256" key="2">
    <source>
        <dbReference type="SAM" id="Phobius"/>
    </source>
</evidence>
<evidence type="ECO:0000313" key="5">
    <source>
        <dbReference type="RefSeq" id="XP_021827286.1"/>
    </source>
</evidence>
<feature type="region of interest" description="Disordered" evidence="1">
    <location>
        <begin position="1"/>
        <end position="26"/>
    </location>
</feature>
<dbReference type="InterPro" id="IPR006580">
    <property type="entry name" value="Znf_TTF"/>
</dbReference>
<evidence type="ECO:0000256" key="1">
    <source>
        <dbReference type="SAM" id="MobiDB-lite"/>
    </source>
</evidence>
<evidence type="ECO:0000259" key="3">
    <source>
        <dbReference type="SMART" id="SM00597"/>
    </source>
</evidence>
<dbReference type="PANTHER" id="PTHR11697:SF230">
    <property type="entry name" value="ZINC FINGER, MYM DOMAIN CONTAINING 1"/>
    <property type="match status" value="1"/>
</dbReference>
<dbReference type="Pfam" id="PF14291">
    <property type="entry name" value="DUF4371"/>
    <property type="match status" value="1"/>
</dbReference>
<evidence type="ECO:0000313" key="4">
    <source>
        <dbReference type="Proteomes" id="UP000515124"/>
    </source>
</evidence>
<dbReference type="SMART" id="SM00597">
    <property type="entry name" value="ZnF_TTF"/>
    <property type="match status" value="1"/>
</dbReference>
<sequence>MERFFKRKLSTDSSSPSNPGSSNARPIEVDEILANLQADPGLRTRMADYSPNIRDEIRRAYLQKGPCQPRSYKFPQTNQSGINRRFIAQWFDEHDWLEYSIAKDAAFCLHCYLFKSNFDQVGGDAFTGVGFNNWKKAKERFNLHVGPVGSVHNQAREVAYNLMHQITHIERVVIKQTNEARMAYRTCLNASLKCTRYLLRQGLSFRGHDESAQSSNRGNYLELLQFLADHDEKVKDVVLENAPGNLKLIAPSIQKDLVNSCAKETIGLILSDVKYRYFSIMVDEAHDVSIKEQMAMVLRYVNDKGQIIERFVGVQHVTDTTSSALKEAIDEFFSSANLSFFKLRGQGYDGASNMRGEFNGLKTRILREQPCAFYVHCFAHQLQLALVAVAKKNIDVNSFFTTANTLVNVVGASCKRRDALRAQYQEELVKAFESDCLITGRGLNQETSLKRAGDTRWNSHYGTLISIISMFPSVVNVLQMIVDDNPNDSSGEAYKLWREIQSFEFVFHLFLMKAILGITNTLSLALQKKDQDIVSAMSLVKICKENLQFMRDNEFEELVEQASSFCDKYDITVPTMDEEYVISGRSRRNAPMKTNYHRYCVEIFIHVIDGQLAELNDRFNEVSTELLTCLACLSPKNNFVAFDKRKLVRLAQFYPHDFSDRDLLMLEDQLGVYVHYMRSIMDFSQLEGISSLAEKMVEKGMHEIFPYVYLLLTLALVLPVATASVERAFSAMNIIKNPLRNRMGDQWLNDSLIVYIERLIGS</sequence>
<keyword evidence="2" id="KW-1133">Transmembrane helix</keyword>
<reference evidence="5" key="1">
    <citation type="submission" date="2025-08" db="UniProtKB">
        <authorList>
            <consortium name="RefSeq"/>
        </authorList>
    </citation>
    <scope>IDENTIFICATION</scope>
</reference>
<feature type="domain" description="TTF-type" evidence="3">
    <location>
        <begin position="82"/>
        <end position="175"/>
    </location>
</feature>
<name>A0A6P5TJR7_PRUAV</name>
<dbReference type="Proteomes" id="UP000515124">
    <property type="component" value="Unplaced"/>
</dbReference>
<dbReference type="InterPro" id="IPR012337">
    <property type="entry name" value="RNaseH-like_sf"/>
</dbReference>
<dbReference type="PANTHER" id="PTHR11697">
    <property type="entry name" value="GENERAL TRANSCRIPTION FACTOR 2-RELATED ZINC FINGER PROTEIN"/>
    <property type="match status" value="1"/>
</dbReference>
<keyword evidence="2" id="KW-0472">Membrane</keyword>
<proteinExistence type="predicted"/>
<dbReference type="GeneID" id="110767929"/>
<feature type="compositionally biased region" description="Low complexity" evidence="1">
    <location>
        <begin position="13"/>
        <end position="23"/>
    </location>
</feature>
<dbReference type="InterPro" id="IPR008906">
    <property type="entry name" value="HATC_C_dom"/>
</dbReference>
<keyword evidence="2" id="KW-0812">Transmembrane</keyword>
<feature type="transmembrane region" description="Helical" evidence="2">
    <location>
        <begin position="704"/>
        <end position="725"/>
    </location>
</feature>
<organism evidence="4 5">
    <name type="scientific">Prunus avium</name>
    <name type="common">Cherry</name>
    <name type="synonym">Cerasus avium</name>
    <dbReference type="NCBI Taxonomy" id="42229"/>
    <lineage>
        <taxon>Eukaryota</taxon>
        <taxon>Viridiplantae</taxon>
        <taxon>Streptophyta</taxon>
        <taxon>Embryophyta</taxon>
        <taxon>Tracheophyta</taxon>
        <taxon>Spermatophyta</taxon>
        <taxon>Magnoliopsida</taxon>
        <taxon>eudicotyledons</taxon>
        <taxon>Gunneridae</taxon>
        <taxon>Pentapetalae</taxon>
        <taxon>rosids</taxon>
        <taxon>fabids</taxon>
        <taxon>Rosales</taxon>
        <taxon>Rosaceae</taxon>
        <taxon>Amygdaloideae</taxon>
        <taxon>Amygdaleae</taxon>
        <taxon>Prunus</taxon>
    </lineage>
</organism>
<dbReference type="SUPFAM" id="SSF53098">
    <property type="entry name" value="Ribonuclease H-like"/>
    <property type="match status" value="1"/>
</dbReference>